<dbReference type="Gene3D" id="2.40.170.20">
    <property type="entry name" value="TonB-dependent receptor, beta-barrel domain"/>
    <property type="match status" value="1"/>
</dbReference>
<protein>
    <submittedName>
        <fullName evidence="16">TonB-dependent receptor</fullName>
    </submittedName>
</protein>
<dbReference type="EMBL" id="CP035033">
    <property type="protein sequence ID" value="QAB14401.1"/>
    <property type="molecule type" value="Genomic_DNA"/>
</dbReference>
<evidence type="ECO:0000256" key="10">
    <source>
        <dbReference type="ARBA" id="ARBA00023237"/>
    </source>
</evidence>
<dbReference type="InterPro" id="IPR039426">
    <property type="entry name" value="TonB-dep_rcpt-like"/>
</dbReference>
<evidence type="ECO:0000256" key="5">
    <source>
        <dbReference type="ARBA" id="ARBA00022692"/>
    </source>
</evidence>
<keyword evidence="5 11" id="KW-0812">Transmembrane</keyword>
<keyword evidence="9 16" id="KW-0675">Receptor</keyword>
<evidence type="ECO:0000259" key="14">
    <source>
        <dbReference type="Pfam" id="PF00593"/>
    </source>
</evidence>
<evidence type="ECO:0000256" key="6">
    <source>
        <dbReference type="ARBA" id="ARBA00022729"/>
    </source>
</evidence>
<dbReference type="CDD" id="cd01347">
    <property type="entry name" value="ligand_gated_channel"/>
    <property type="match status" value="1"/>
</dbReference>
<dbReference type="InterPro" id="IPR000531">
    <property type="entry name" value="Beta-barrel_TonB"/>
</dbReference>
<keyword evidence="10 11" id="KW-0998">Cell outer membrane</keyword>
<keyword evidence="17" id="KW-1185">Reference proteome</keyword>
<organism evidence="16 17">
    <name type="scientific">Hydrogenovibrio thermophilus</name>
    <dbReference type="NCBI Taxonomy" id="265883"/>
    <lineage>
        <taxon>Bacteria</taxon>
        <taxon>Pseudomonadati</taxon>
        <taxon>Pseudomonadota</taxon>
        <taxon>Gammaproteobacteria</taxon>
        <taxon>Thiotrichales</taxon>
        <taxon>Piscirickettsiaceae</taxon>
        <taxon>Hydrogenovibrio</taxon>
    </lineage>
</organism>
<evidence type="ECO:0000313" key="16">
    <source>
        <dbReference type="EMBL" id="QAB14401.1"/>
    </source>
</evidence>
<evidence type="ECO:0000313" key="17">
    <source>
        <dbReference type="Proteomes" id="UP000285478"/>
    </source>
</evidence>
<proteinExistence type="inferred from homology"/>
<evidence type="ECO:0000256" key="9">
    <source>
        <dbReference type="ARBA" id="ARBA00023170"/>
    </source>
</evidence>
<dbReference type="GO" id="GO:0015344">
    <property type="term" value="F:siderophore uptake transmembrane transporter activity"/>
    <property type="evidence" value="ECO:0007669"/>
    <property type="project" value="TreeGrafter"/>
</dbReference>
<feature type="domain" description="TonB-dependent receptor plug" evidence="15">
    <location>
        <begin position="63"/>
        <end position="172"/>
    </location>
</feature>
<comment type="subcellular location">
    <subcellularLocation>
        <location evidence="1 11">Cell outer membrane</location>
        <topology evidence="1 11">Multi-pass membrane protein</topology>
    </subcellularLocation>
</comment>
<keyword evidence="8 11" id="KW-0472">Membrane</keyword>
<dbReference type="GO" id="GO:0009279">
    <property type="term" value="C:cell outer membrane"/>
    <property type="evidence" value="ECO:0007669"/>
    <property type="project" value="UniProtKB-SubCell"/>
</dbReference>
<feature type="compositionally biased region" description="Polar residues" evidence="13">
    <location>
        <begin position="236"/>
        <end position="247"/>
    </location>
</feature>
<dbReference type="Pfam" id="PF07715">
    <property type="entry name" value="Plug"/>
    <property type="match status" value="1"/>
</dbReference>
<evidence type="ECO:0000256" key="12">
    <source>
        <dbReference type="RuleBase" id="RU003357"/>
    </source>
</evidence>
<dbReference type="InterPro" id="IPR036942">
    <property type="entry name" value="Beta-barrel_TonB_sf"/>
</dbReference>
<evidence type="ECO:0000256" key="1">
    <source>
        <dbReference type="ARBA" id="ARBA00004571"/>
    </source>
</evidence>
<dbReference type="PROSITE" id="PS52016">
    <property type="entry name" value="TONB_DEPENDENT_REC_3"/>
    <property type="match status" value="1"/>
</dbReference>
<keyword evidence="7 12" id="KW-0798">TonB box</keyword>
<keyword evidence="3 11" id="KW-0813">Transport</keyword>
<evidence type="ECO:0000256" key="4">
    <source>
        <dbReference type="ARBA" id="ARBA00022452"/>
    </source>
</evidence>
<feature type="domain" description="TonB-dependent receptor-like beta-barrel" evidence="14">
    <location>
        <begin position="284"/>
        <end position="712"/>
    </location>
</feature>
<reference evidence="16 17" key="1">
    <citation type="journal article" date="2018" name="Environ. Microbiol.">
        <title>Genomes of ubiquitous marine and hypersaline Hydrogenovibrio, Thiomicrorhabdus and Thiomicrospira spp. encode a diversity of mechanisms to sustain chemolithoautotrophy in heterogeneous environments.</title>
        <authorList>
            <person name="Scott K.M."/>
            <person name="Williams J."/>
            <person name="Porter C.M.B."/>
            <person name="Russel S."/>
            <person name="Harmer T.L."/>
            <person name="Paul J.H."/>
            <person name="Antonen K.M."/>
            <person name="Bridges M.K."/>
            <person name="Camper G.J."/>
            <person name="Campla C.K."/>
            <person name="Casella L.G."/>
            <person name="Chase E."/>
            <person name="Conrad J.W."/>
            <person name="Cruz M.C."/>
            <person name="Dunlap D.S."/>
            <person name="Duran L."/>
            <person name="Fahsbender E.M."/>
            <person name="Goldsmith D.B."/>
            <person name="Keeley R.F."/>
            <person name="Kondoff M.R."/>
            <person name="Kussy B.I."/>
            <person name="Lane M.K."/>
            <person name="Lawler S."/>
            <person name="Leigh B.A."/>
            <person name="Lewis C."/>
            <person name="Lostal L.M."/>
            <person name="Marking D."/>
            <person name="Mancera P.A."/>
            <person name="McClenthan E.C."/>
            <person name="McIntyre E.A."/>
            <person name="Mine J.A."/>
            <person name="Modi S."/>
            <person name="Moore B.D."/>
            <person name="Morgan W.A."/>
            <person name="Nelson K.M."/>
            <person name="Nguyen K.N."/>
            <person name="Ogburn N."/>
            <person name="Parrino D.G."/>
            <person name="Pedapudi A.D."/>
            <person name="Pelham R.P."/>
            <person name="Preece A.M."/>
            <person name="Rampersad E.A."/>
            <person name="Richardson J.C."/>
            <person name="Rodgers C.M."/>
            <person name="Schaffer B.L."/>
            <person name="Sheridan N.E."/>
            <person name="Solone M.R."/>
            <person name="Staley Z.R."/>
            <person name="Tabuchi M."/>
            <person name="Waide R.J."/>
            <person name="Wanjugi P.W."/>
            <person name="Young S."/>
            <person name="Clum A."/>
            <person name="Daum C."/>
            <person name="Huntemann M."/>
            <person name="Ivanova N."/>
            <person name="Kyrpides N."/>
            <person name="Mikhailova N."/>
            <person name="Palaniappan K."/>
            <person name="Pillay M."/>
            <person name="Reddy T.B.K."/>
            <person name="Shapiro N."/>
            <person name="Stamatis D."/>
            <person name="Varghese N."/>
            <person name="Woyke T."/>
            <person name="Boden R."/>
            <person name="Freyermuth S.K."/>
            <person name="Kerfeld C.A."/>
        </authorList>
    </citation>
    <scope>NUCLEOTIDE SEQUENCE [LARGE SCALE GENOMIC DNA]</scope>
    <source>
        <strain evidence="16 17">JR-2</strain>
    </source>
</reference>
<keyword evidence="6" id="KW-0732">Signal</keyword>
<dbReference type="SUPFAM" id="SSF56935">
    <property type="entry name" value="Porins"/>
    <property type="match status" value="1"/>
</dbReference>
<dbReference type="GO" id="GO:0044718">
    <property type="term" value="P:siderophore transmembrane transport"/>
    <property type="evidence" value="ECO:0007669"/>
    <property type="project" value="TreeGrafter"/>
</dbReference>
<comment type="similarity">
    <text evidence="2">Belongs to the TonB-dependent receptor family. Hemoglobin/haptoglobin binding protein subfamily.</text>
</comment>
<dbReference type="KEGG" id="htr:EPV75_01285"/>
<evidence type="ECO:0000256" key="8">
    <source>
        <dbReference type="ARBA" id="ARBA00023136"/>
    </source>
</evidence>
<dbReference type="AlphaFoldDB" id="A0A410H187"/>
<evidence type="ECO:0000256" key="2">
    <source>
        <dbReference type="ARBA" id="ARBA00008143"/>
    </source>
</evidence>
<gene>
    <name evidence="16" type="ORF">EPV75_01285</name>
</gene>
<dbReference type="PANTHER" id="PTHR30069">
    <property type="entry name" value="TONB-DEPENDENT OUTER MEMBRANE RECEPTOR"/>
    <property type="match status" value="1"/>
</dbReference>
<evidence type="ECO:0000256" key="7">
    <source>
        <dbReference type="ARBA" id="ARBA00023077"/>
    </source>
</evidence>
<sequence>MRLVCLVKVKLGSKMKLKEQTILLSSAMWAAYATPVWAEERSKAETKLETVVISATKTEKSIDKVTASVDVITQDDIEKMGAITLKDVFQNTPGLVLQYGTFPSGSSTSKSSVNIRGLGTTGTLWLLDGRRLAGEVSNPYDMDRFPASMIERIEIVKGPMSALYGADAVGGVINIITKRPDDKFVADVSVSGGANAEGEGSNKQVSANVRGGIGDFRGKFFMSVTDSGAYYEQEQTDTTVTGNQVKPSTRPAPLNNIQDSYDVDVSYRENATVKTVGGRGEYDISNDLTVGAEVYWMDEERDGSYRGTYHPTAYTMMGNRVPAYDVPVNSKDENERYDMAVDAQYFVNDDLDIDFRVYRSYYTKRNTTTLQHYQDFGYASKSASASNGMNANVDVTSYELSSNWAPVENHLLTGGVEYRQEKREATVFTQSNDMDTRRVSSQAIYLQDDFTLGDTWSLTIGGRYDQYDQAAYTDQNGLDHDSSTDSESTFRVGVLKNFHPLLNARVNVAQGFRVPDIRELYIQKQTPGGLLLGAQTVDTAQGKDAYDLKPEKTLSYELGVNGATSEFSYSVTAFLNQINDKIQQVSVAGNMTDYYTFQNVSDAETKGMELNLGYQFLNNLKGRFFWTELRTENKDTGKQLEFNSDRVVELGLDWDVTSLFRLGAYAVYTGEQYYVEDTQGHYTDPYTLTNLTGGYRFGENKQIDLYGGINNVFDQKVDKVIGSNVGTYYFAGVRVGF</sequence>
<evidence type="ECO:0000256" key="3">
    <source>
        <dbReference type="ARBA" id="ARBA00022448"/>
    </source>
</evidence>
<dbReference type="Pfam" id="PF00593">
    <property type="entry name" value="TonB_dep_Rec_b-barrel"/>
    <property type="match status" value="1"/>
</dbReference>
<dbReference type="Gene3D" id="2.170.130.10">
    <property type="entry name" value="TonB-dependent receptor, plug domain"/>
    <property type="match status" value="1"/>
</dbReference>
<name>A0A410H187_9GAMM</name>
<feature type="region of interest" description="Disordered" evidence="13">
    <location>
        <begin position="235"/>
        <end position="257"/>
    </location>
</feature>
<dbReference type="PANTHER" id="PTHR30069:SF29">
    <property type="entry name" value="HEMOGLOBIN AND HEMOGLOBIN-HAPTOGLOBIN-BINDING PROTEIN 1-RELATED"/>
    <property type="match status" value="1"/>
</dbReference>
<evidence type="ECO:0000256" key="11">
    <source>
        <dbReference type="PROSITE-ProRule" id="PRU01360"/>
    </source>
</evidence>
<keyword evidence="4 11" id="KW-1134">Transmembrane beta strand</keyword>
<dbReference type="Proteomes" id="UP000285478">
    <property type="component" value="Chromosome"/>
</dbReference>
<evidence type="ECO:0000256" key="13">
    <source>
        <dbReference type="SAM" id="MobiDB-lite"/>
    </source>
</evidence>
<evidence type="ECO:0000259" key="15">
    <source>
        <dbReference type="Pfam" id="PF07715"/>
    </source>
</evidence>
<accession>A0A410H187</accession>
<dbReference type="InterPro" id="IPR037066">
    <property type="entry name" value="Plug_dom_sf"/>
</dbReference>
<dbReference type="InterPro" id="IPR012910">
    <property type="entry name" value="Plug_dom"/>
</dbReference>